<feature type="compositionally biased region" description="Basic and acidic residues" evidence="6">
    <location>
        <begin position="1"/>
        <end position="11"/>
    </location>
</feature>
<feature type="compositionally biased region" description="Polar residues" evidence="6">
    <location>
        <begin position="882"/>
        <end position="895"/>
    </location>
</feature>
<dbReference type="GO" id="GO:0016020">
    <property type="term" value="C:membrane"/>
    <property type="evidence" value="ECO:0007669"/>
    <property type="project" value="InterPro"/>
</dbReference>
<feature type="compositionally biased region" description="Low complexity" evidence="6">
    <location>
        <begin position="1175"/>
        <end position="1188"/>
    </location>
</feature>
<feature type="compositionally biased region" description="Low complexity" evidence="6">
    <location>
        <begin position="598"/>
        <end position="610"/>
    </location>
</feature>
<feature type="domain" description="SUN" evidence="7">
    <location>
        <begin position="207"/>
        <end position="374"/>
    </location>
</feature>
<feature type="region of interest" description="Disordered" evidence="6">
    <location>
        <begin position="394"/>
        <end position="577"/>
    </location>
</feature>
<comment type="subcellular location">
    <subcellularLocation>
        <location evidence="1">Endomembrane system</location>
    </subcellularLocation>
</comment>
<dbReference type="PANTHER" id="PTHR12953">
    <property type="entry name" value="MEMBRANE PROTEIN CH1 RELATED"/>
    <property type="match status" value="1"/>
</dbReference>
<dbReference type="EMBL" id="JAAAUY010000074">
    <property type="protein sequence ID" value="KAF9336057.1"/>
    <property type="molecule type" value="Genomic_DNA"/>
</dbReference>
<sequence>MEGDVEVDHKAAQSSLNSPTIATATHQHEDPHDRVVAINPACSPTIVGSTVLVTGDIPVATVTVVPGSQVSVSVATGHIDHGDSALDSATTSPGQLPEPYSTFTPPQSTAKARQPSATPSAAIVQATPPQPERHIPSYEQWRKQALEKKSKPVESKERKQRKRKPYQESPVDVAIGGEDELGFVFPNLDGNGKGNDDRFQHLADQLGNGPDLKKEPKAQEWIKSEYAKDPKDRFNHASATCAASVVKASKDATSIMAILNEGKDNYMLNKCSTKEKFFVVELCEEILVDAFILGNYEFFSSTFKDFVVSVNRYPPRDDGWSVLGHFQARNTRDAQVFRPATPQLATYIRFDFVSHYGNEYYCPVTLLRVYGATALEQLKQEEEEEKRIAMEEKKQAELEKAKQAELEDAEDDDDDTEVPEVPPGSKDEPTSTPQEHVVALNEAVDVDEDRQDTTEHPPLKETTGTPDMDSPPLEEGNPHDELAGSHELDLEDFPQKTADSDSPGLFSEHSNESTYIIPEWPTDVDQHTGEPTPTDAPLPSTAILETETVTQPSEQLSSDILPPLPSTSPASMQDDSDWKNVDLGIITLSQKTRPTHLSKPPSASKGSASGVGITGASATDPVTSHAVPSPGHSSQESVYKNIVNRLKVLELNSSLSYLYLEEQSNIFNEVIDSSTQKINQLVNHLNEANRRLELLGRKYDQLSYSYRVHVEVDGEKRRKDFLNLSNQVHVLGAQVLFQRQLFVVAVITVITVFVFVTLTKSSTMHYAIQHSPLGAKLRAISGHKRRTGQNDIVESVRIGSVESLSNFEQNSRRRHIFTTETGKTVDEDSKYTPPLPPISPLIPNPNHGSRLLDNQLQSQTSEPLPDPISSSAPRKDDGEASNVESTMSKHQQPMTGASLPVDSPEMIPNPLLSASYYNQFHHSAARPSSSLRRDTTLSLASRTDSDSPDRQDHSPDILHSGLHASPDQVSPDQQEPANETIQDTQGTSGTGATERPSSKMERPYPDADEDVGFVSDSVLDSAPENMGSREIHLGDWDRHHGVGESAVESLRDSVSGSDTFNQPTEATGLPEPNKEANGHSDIVNDSLQKERPKLGTECSKSSRRRSSHSIQRPQEFASAVQYKNHSASAALGVGLGLELGDHDRHDGEAVDYDGDRDDRGFDSTDGIVPTWSQLSTSSAATGVAVSPKTLKKKRSKKLLEDQIVPRRKVSYDRRGSNESGHGNGSLEDDDVDKGQEGDDERSPQVPRKGTS</sequence>
<feature type="compositionally biased region" description="Basic and acidic residues" evidence="6">
    <location>
        <begin position="1197"/>
        <end position="1216"/>
    </location>
</feature>
<comment type="caution">
    <text evidence="8">The sequence shown here is derived from an EMBL/GenBank/DDBJ whole genome shotgun (WGS) entry which is preliminary data.</text>
</comment>
<feature type="compositionally biased region" description="Basic and acidic residues" evidence="6">
    <location>
        <begin position="131"/>
        <end position="157"/>
    </location>
</feature>
<dbReference type="Pfam" id="PF07738">
    <property type="entry name" value="Sad1_UNC"/>
    <property type="match status" value="1"/>
</dbReference>
<reference evidence="8" key="1">
    <citation type="journal article" date="2020" name="Fungal Divers.">
        <title>Resolving the Mortierellaceae phylogeny through synthesis of multi-gene phylogenetics and phylogenomics.</title>
        <authorList>
            <person name="Vandepol N."/>
            <person name="Liber J."/>
            <person name="Desiro A."/>
            <person name="Na H."/>
            <person name="Kennedy M."/>
            <person name="Barry K."/>
            <person name="Grigoriev I.V."/>
            <person name="Miller A.N."/>
            <person name="O'Donnell K."/>
            <person name="Stajich J.E."/>
            <person name="Bonito G."/>
        </authorList>
    </citation>
    <scope>NUCLEOTIDE SEQUENCE</scope>
    <source>
        <strain evidence="8">NVP1</strain>
    </source>
</reference>
<feature type="compositionally biased region" description="Basic and acidic residues" evidence="6">
    <location>
        <begin position="996"/>
        <end position="1005"/>
    </location>
</feature>
<dbReference type="PROSITE" id="PS51469">
    <property type="entry name" value="SUN"/>
    <property type="match status" value="1"/>
</dbReference>
<feature type="region of interest" description="Disordered" evidence="6">
    <location>
        <begin position="813"/>
        <end position="906"/>
    </location>
</feature>
<evidence type="ECO:0000256" key="5">
    <source>
        <dbReference type="SAM" id="Coils"/>
    </source>
</evidence>
<feature type="region of interest" description="Disordered" evidence="6">
    <location>
        <begin position="1"/>
        <end position="30"/>
    </location>
</feature>
<proteinExistence type="predicted"/>
<feature type="compositionally biased region" description="Polar residues" evidence="6">
    <location>
        <begin position="12"/>
        <end position="25"/>
    </location>
</feature>
<keyword evidence="9" id="KW-1185">Reference proteome</keyword>
<dbReference type="GO" id="GO:0012505">
    <property type="term" value="C:endomembrane system"/>
    <property type="evidence" value="ECO:0007669"/>
    <property type="project" value="UniProtKB-SubCell"/>
</dbReference>
<feature type="region of interest" description="Disordered" evidence="6">
    <location>
        <begin position="1137"/>
        <end position="1251"/>
    </location>
</feature>
<feature type="region of interest" description="Disordered" evidence="6">
    <location>
        <begin position="83"/>
        <end position="172"/>
    </location>
</feature>
<accession>A0A9P5SRB0</accession>
<feature type="compositionally biased region" description="Polar residues" evidence="6">
    <location>
        <begin position="547"/>
        <end position="558"/>
    </location>
</feature>
<dbReference type="InterPro" id="IPR012919">
    <property type="entry name" value="SUN_dom"/>
</dbReference>
<evidence type="ECO:0000256" key="6">
    <source>
        <dbReference type="SAM" id="MobiDB-lite"/>
    </source>
</evidence>
<dbReference type="GO" id="GO:0034975">
    <property type="term" value="P:protein folding in endoplasmic reticulum"/>
    <property type="evidence" value="ECO:0007669"/>
    <property type="project" value="TreeGrafter"/>
</dbReference>
<evidence type="ECO:0000313" key="8">
    <source>
        <dbReference type="EMBL" id="KAF9336057.1"/>
    </source>
</evidence>
<feature type="compositionally biased region" description="Basic and acidic residues" evidence="6">
    <location>
        <begin position="1027"/>
        <end position="1042"/>
    </location>
</feature>
<dbReference type="GO" id="GO:0005737">
    <property type="term" value="C:cytoplasm"/>
    <property type="evidence" value="ECO:0007669"/>
    <property type="project" value="TreeGrafter"/>
</dbReference>
<keyword evidence="3" id="KW-1133">Transmembrane helix</keyword>
<evidence type="ECO:0000256" key="4">
    <source>
        <dbReference type="ARBA" id="ARBA00023136"/>
    </source>
</evidence>
<feature type="compositionally biased region" description="Polar residues" evidence="6">
    <location>
        <begin position="1052"/>
        <end position="1065"/>
    </location>
</feature>
<feature type="compositionally biased region" description="Acidic residues" evidence="6">
    <location>
        <begin position="406"/>
        <end position="418"/>
    </location>
</feature>
<evidence type="ECO:0000256" key="3">
    <source>
        <dbReference type="ARBA" id="ARBA00022989"/>
    </source>
</evidence>
<feature type="compositionally biased region" description="Basic and acidic residues" evidence="6">
    <location>
        <begin position="1139"/>
        <end position="1148"/>
    </location>
</feature>
<feature type="compositionally biased region" description="Basic and acidic residues" evidence="6">
    <location>
        <begin position="1232"/>
        <end position="1242"/>
    </location>
</feature>
<evidence type="ECO:0000313" key="9">
    <source>
        <dbReference type="Proteomes" id="UP000696485"/>
    </source>
</evidence>
<evidence type="ECO:0000256" key="1">
    <source>
        <dbReference type="ARBA" id="ARBA00004308"/>
    </source>
</evidence>
<feature type="coiled-coil region" evidence="5">
    <location>
        <begin position="671"/>
        <end position="698"/>
    </location>
</feature>
<feature type="compositionally biased region" description="Basic and acidic residues" evidence="6">
    <location>
        <begin position="394"/>
        <end position="405"/>
    </location>
</feature>
<dbReference type="Proteomes" id="UP000696485">
    <property type="component" value="Unassembled WGS sequence"/>
</dbReference>
<evidence type="ECO:0000259" key="7">
    <source>
        <dbReference type="PROSITE" id="PS51469"/>
    </source>
</evidence>
<feature type="compositionally biased region" description="Polar residues" evidence="6">
    <location>
        <begin position="967"/>
        <end position="991"/>
    </location>
</feature>
<dbReference type="InterPro" id="IPR045120">
    <property type="entry name" value="Suco/Slp1-like"/>
</dbReference>
<feature type="region of interest" description="Disordered" evidence="6">
    <location>
        <begin position="923"/>
        <end position="1114"/>
    </location>
</feature>
<evidence type="ECO:0000256" key="2">
    <source>
        <dbReference type="ARBA" id="ARBA00022692"/>
    </source>
</evidence>
<feature type="compositionally biased region" description="Basic and acidic residues" evidence="6">
    <location>
        <begin position="476"/>
        <end position="488"/>
    </location>
</feature>
<keyword evidence="5" id="KW-0175">Coiled coil</keyword>
<feature type="region of interest" description="Disordered" evidence="6">
    <location>
        <begin position="589"/>
        <end position="635"/>
    </location>
</feature>
<gene>
    <name evidence="8" type="ORF">BG006_009847</name>
</gene>
<organism evidence="8 9">
    <name type="scientific">Podila minutissima</name>
    <dbReference type="NCBI Taxonomy" id="64525"/>
    <lineage>
        <taxon>Eukaryota</taxon>
        <taxon>Fungi</taxon>
        <taxon>Fungi incertae sedis</taxon>
        <taxon>Mucoromycota</taxon>
        <taxon>Mortierellomycotina</taxon>
        <taxon>Mortierellomycetes</taxon>
        <taxon>Mortierellales</taxon>
        <taxon>Mortierellaceae</taxon>
        <taxon>Podila</taxon>
    </lineage>
</organism>
<name>A0A9P5SRB0_9FUNG</name>
<keyword evidence="2" id="KW-0812">Transmembrane</keyword>
<feature type="compositionally biased region" description="Pro residues" evidence="6">
    <location>
        <begin position="833"/>
        <end position="843"/>
    </location>
</feature>
<keyword evidence="4" id="KW-0472">Membrane</keyword>
<feature type="compositionally biased region" description="Polar residues" evidence="6">
    <location>
        <begin position="101"/>
        <end position="119"/>
    </location>
</feature>
<dbReference type="AlphaFoldDB" id="A0A9P5SRB0"/>
<dbReference type="PANTHER" id="PTHR12953:SF0">
    <property type="entry name" value="SUN DOMAIN-CONTAINING OSSIFICATION FACTOR"/>
    <property type="match status" value="1"/>
</dbReference>
<feature type="compositionally biased region" description="Polar residues" evidence="6">
    <location>
        <begin position="852"/>
        <end position="872"/>
    </location>
</feature>
<feature type="compositionally biased region" description="Basic and acidic residues" evidence="6">
    <location>
        <begin position="943"/>
        <end position="956"/>
    </location>
</feature>
<protein>
    <recommendedName>
        <fullName evidence="7">SUN domain-containing protein</fullName>
    </recommendedName>
</protein>